<dbReference type="PROSITE" id="PS51257">
    <property type="entry name" value="PROKAR_LIPOPROTEIN"/>
    <property type="match status" value="1"/>
</dbReference>
<name>A0A2S5AFJ3_9FLAO</name>
<dbReference type="AlphaFoldDB" id="A0A2S5AFJ3"/>
<dbReference type="RefSeq" id="WP_103804402.1">
    <property type="nucleotide sequence ID" value="NZ_PQVG01000001.1"/>
</dbReference>
<dbReference type="Proteomes" id="UP000237310">
    <property type="component" value="Unassembled WGS sequence"/>
</dbReference>
<comment type="caution">
    <text evidence="2">The sequence shown here is derived from an EMBL/GenBank/DDBJ whole genome shotgun (WGS) entry which is preliminary data.</text>
</comment>
<dbReference type="OrthoDB" id="714297at2"/>
<gene>
    <name evidence="2" type="ORF">C3L50_01880</name>
</gene>
<accession>A0A2S5AFJ3</accession>
<keyword evidence="3" id="KW-1185">Reference proteome</keyword>
<evidence type="ECO:0000313" key="2">
    <source>
        <dbReference type="EMBL" id="POY41296.1"/>
    </source>
</evidence>
<reference evidence="2 3" key="1">
    <citation type="submission" date="2018-01" db="EMBL/GenBank/DDBJ databases">
        <authorList>
            <person name="Gaut B.S."/>
            <person name="Morton B.R."/>
            <person name="Clegg M.T."/>
            <person name="Duvall M.R."/>
        </authorList>
    </citation>
    <scope>NUCLEOTIDE SEQUENCE [LARGE SCALE GENOMIC DNA]</scope>
    <source>
        <strain evidence="2 3">HR-AY</strain>
    </source>
</reference>
<organism evidence="2 3">
    <name type="scientific">Flavobacterium alvei</name>
    <dbReference type="NCBI Taxonomy" id="2080416"/>
    <lineage>
        <taxon>Bacteria</taxon>
        <taxon>Pseudomonadati</taxon>
        <taxon>Bacteroidota</taxon>
        <taxon>Flavobacteriia</taxon>
        <taxon>Flavobacteriales</taxon>
        <taxon>Flavobacteriaceae</taxon>
        <taxon>Flavobacterium</taxon>
    </lineage>
</organism>
<evidence type="ECO:0000313" key="3">
    <source>
        <dbReference type="Proteomes" id="UP000237310"/>
    </source>
</evidence>
<sequence length="162" mass="18698">MKKLVLLLLTVIICSCKSGAQNDFDTIIHYSITDEKALQNENNNSFNKLYSGLEAPKSIEKDFEKKLISYGYVKTIVPKDKISTICKTISNDINLKYHEVACIPMYRDILIFQKDNKTKAILKICFECGMNDLSGKFESNFNYKVPNIMSNYYPLHKILYNE</sequence>
<dbReference type="EMBL" id="PQVG01000001">
    <property type="protein sequence ID" value="POY41296.1"/>
    <property type="molecule type" value="Genomic_DNA"/>
</dbReference>
<feature type="chain" id="PRO_5015633132" description="Lipoprotein" evidence="1">
    <location>
        <begin position="21"/>
        <end position="162"/>
    </location>
</feature>
<protein>
    <recommendedName>
        <fullName evidence="4">Lipoprotein</fullName>
    </recommendedName>
</protein>
<feature type="signal peptide" evidence="1">
    <location>
        <begin position="1"/>
        <end position="20"/>
    </location>
</feature>
<evidence type="ECO:0008006" key="4">
    <source>
        <dbReference type="Google" id="ProtNLM"/>
    </source>
</evidence>
<proteinExistence type="predicted"/>
<evidence type="ECO:0000256" key="1">
    <source>
        <dbReference type="SAM" id="SignalP"/>
    </source>
</evidence>
<keyword evidence="1" id="KW-0732">Signal</keyword>